<comment type="similarity">
    <text evidence="1">Belongs to the universal ribosomal protein uL6 family.</text>
</comment>
<accession>A0A3B0UVT1</accession>
<dbReference type="NCBIfam" id="TIGR03654">
    <property type="entry name" value="L6_bact"/>
    <property type="match status" value="1"/>
</dbReference>
<dbReference type="EMBL" id="UOEY01000013">
    <property type="protein sequence ID" value="VAW35208.1"/>
    <property type="molecule type" value="Genomic_DNA"/>
</dbReference>
<dbReference type="Gene3D" id="3.90.930.12">
    <property type="entry name" value="Ribosomal protein L6, alpha-beta domain"/>
    <property type="match status" value="2"/>
</dbReference>
<gene>
    <name evidence="7" type="ORF">MNBD_DELTA04-490</name>
</gene>
<feature type="domain" description="Large ribosomal subunit protein uL6 alpha-beta" evidence="6">
    <location>
        <begin position="91"/>
        <end position="164"/>
    </location>
</feature>
<dbReference type="InterPro" id="IPR036789">
    <property type="entry name" value="Ribosomal_uL6-like_a/b-dom_sf"/>
</dbReference>
<reference evidence="7" key="1">
    <citation type="submission" date="2018-06" db="EMBL/GenBank/DDBJ databases">
        <authorList>
            <person name="Zhirakovskaya E."/>
        </authorList>
    </citation>
    <scope>NUCLEOTIDE SEQUENCE</scope>
</reference>
<keyword evidence="5" id="KW-0687">Ribonucleoprotein</keyword>
<dbReference type="PRINTS" id="PR00059">
    <property type="entry name" value="RIBOSOMALL6"/>
</dbReference>
<evidence type="ECO:0000256" key="1">
    <source>
        <dbReference type="ARBA" id="ARBA00009356"/>
    </source>
</evidence>
<dbReference type="InterPro" id="IPR002358">
    <property type="entry name" value="Ribosomal_uL6_CS"/>
</dbReference>
<keyword evidence="4 7" id="KW-0689">Ribosomal protein</keyword>
<feature type="domain" description="Large ribosomal subunit protein uL6 alpha-beta" evidence="6">
    <location>
        <begin position="11"/>
        <end position="82"/>
    </location>
</feature>
<dbReference type="Pfam" id="PF00347">
    <property type="entry name" value="Ribosomal_L6"/>
    <property type="match status" value="2"/>
</dbReference>
<dbReference type="AlphaFoldDB" id="A0A3B0UVT1"/>
<organism evidence="7">
    <name type="scientific">hydrothermal vent metagenome</name>
    <dbReference type="NCBI Taxonomy" id="652676"/>
    <lineage>
        <taxon>unclassified sequences</taxon>
        <taxon>metagenomes</taxon>
        <taxon>ecological metagenomes</taxon>
    </lineage>
</organism>
<dbReference type="GO" id="GO:0002181">
    <property type="term" value="P:cytoplasmic translation"/>
    <property type="evidence" value="ECO:0007669"/>
    <property type="project" value="TreeGrafter"/>
</dbReference>
<evidence type="ECO:0000313" key="7">
    <source>
        <dbReference type="EMBL" id="VAW35208.1"/>
    </source>
</evidence>
<dbReference type="InterPro" id="IPR000702">
    <property type="entry name" value="Ribosomal_uL6-like"/>
</dbReference>
<dbReference type="GO" id="GO:0019843">
    <property type="term" value="F:rRNA binding"/>
    <property type="evidence" value="ECO:0007669"/>
    <property type="project" value="UniProtKB-KW"/>
</dbReference>
<dbReference type="GO" id="GO:0022625">
    <property type="term" value="C:cytosolic large ribosomal subunit"/>
    <property type="evidence" value="ECO:0007669"/>
    <property type="project" value="TreeGrafter"/>
</dbReference>
<evidence type="ECO:0000259" key="6">
    <source>
        <dbReference type="Pfam" id="PF00347"/>
    </source>
</evidence>
<dbReference type="InterPro" id="IPR020040">
    <property type="entry name" value="Ribosomal_uL6_a/b-dom"/>
</dbReference>
<dbReference type="PROSITE" id="PS00525">
    <property type="entry name" value="RIBOSOMAL_L6_1"/>
    <property type="match status" value="1"/>
</dbReference>
<evidence type="ECO:0000256" key="3">
    <source>
        <dbReference type="ARBA" id="ARBA00022884"/>
    </source>
</evidence>
<dbReference type="HAMAP" id="MF_01365_B">
    <property type="entry name" value="Ribosomal_uL6_B"/>
    <property type="match status" value="1"/>
</dbReference>
<dbReference type="FunFam" id="3.90.930.12:FF:000002">
    <property type="entry name" value="50S ribosomal protein L6"/>
    <property type="match status" value="1"/>
</dbReference>
<dbReference type="PANTHER" id="PTHR11655:SF14">
    <property type="entry name" value="LARGE RIBOSOMAL SUBUNIT PROTEIN UL6M"/>
    <property type="match status" value="1"/>
</dbReference>
<dbReference type="PANTHER" id="PTHR11655">
    <property type="entry name" value="60S/50S RIBOSOMAL PROTEIN L6/L9"/>
    <property type="match status" value="1"/>
</dbReference>
<dbReference type="InterPro" id="IPR019906">
    <property type="entry name" value="Ribosomal_uL6_bac-type"/>
</dbReference>
<keyword evidence="2" id="KW-0699">rRNA-binding</keyword>
<dbReference type="FunFam" id="3.90.930.12:FF:000001">
    <property type="entry name" value="50S ribosomal protein L6"/>
    <property type="match status" value="1"/>
</dbReference>
<dbReference type="SUPFAM" id="SSF56053">
    <property type="entry name" value="Ribosomal protein L6"/>
    <property type="match status" value="2"/>
</dbReference>
<keyword evidence="3" id="KW-0694">RNA-binding</keyword>
<name>A0A3B0UVT1_9ZZZZ</name>
<evidence type="ECO:0000256" key="2">
    <source>
        <dbReference type="ARBA" id="ARBA00022730"/>
    </source>
</evidence>
<dbReference type="GO" id="GO:0003735">
    <property type="term" value="F:structural constituent of ribosome"/>
    <property type="evidence" value="ECO:0007669"/>
    <property type="project" value="InterPro"/>
</dbReference>
<dbReference type="PIRSF" id="PIRSF002162">
    <property type="entry name" value="Ribosomal_L6"/>
    <property type="match status" value="1"/>
</dbReference>
<evidence type="ECO:0000256" key="5">
    <source>
        <dbReference type="ARBA" id="ARBA00023274"/>
    </source>
</evidence>
<proteinExistence type="inferred from homology"/>
<evidence type="ECO:0000256" key="4">
    <source>
        <dbReference type="ARBA" id="ARBA00022980"/>
    </source>
</evidence>
<protein>
    <submittedName>
        <fullName evidence="7">LSU ribosomal protein L6p (L9e)</fullName>
    </submittedName>
</protein>
<sequence>MSRIGKQPIAIPSGVKVEIKGSHVTITGKRGALERDIRPEIELKLDGDLLVVSPKGNSKRVMAFWGMTRTLLNNMVIGVEKGFQKKLVVEGVGFRANVAASVLTLSVGYSNPVEFQLPDGITADVDKDNTITIDGINNEVVGLTAARIRAIRKPEPYKGKGIRYADEHIVRKVGKSGGSS</sequence>